<gene>
    <name evidence="3" type="ORF">BT67DRAFT_417536</name>
</gene>
<feature type="region of interest" description="Disordered" evidence="2">
    <location>
        <begin position="345"/>
        <end position="472"/>
    </location>
</feature>
<dbReference type="InterPro" id="IPR035426">
    <property type="entry name" value="Gemin2/Brr1"/>
</dbReference>
<dbReference type="PANTHER" id="PTHR12794:SF0">
    <property type="entry name" value="GEM-ASSOCIATED PROTEIN 2"/>
    <property type="match status" value="1"/>
</dbReference>
<feature type="compositionally biased region" description="Pro residues" evidence="2">
    <location>
        <begin position="141"/>
        <end position="151"/>
    </location>
</feature>
<evidence type="ECO:0000313" key="3">
    <source>
        <dbReference type="EMBL" id="KAK4136954.1"/>
    </source>
</evidence>
<feature type="compositionally biased region" description="Acidic residues" evidence="2">
    <location>
        <begin position="57"/>
        <end position="67"/>
    </location>
</feature>
<comment type="caution">
    <text evidence="3">The sequence shown here is derived from an EMBL/GenBank/DDBJ whole genome shotgun (WGS) entry which is preliminary data.</text>
</comment>
<dbReference type="Pfam" id="PF04938">
    <property type="entry name" value="SIP1"/>
    <property type="match status" value="1"/>
</dbReference>
<evidence type="ECO:0000256" key="2">
    <source>
        <dbReference type="SAM" id="MobiDB-lite"/>
    </source>
</evidence>
<dbReference type="PANTHER" id="PTHR12794">
    <property type="entry name" value="GEMIN2"/>
    <property type="match status" value="1"/>
</dbReference>
<feature type="compositionally biased region" description="Basic and acidic residues" evidence="2">
    <location>
        <begin position="154"/>
        <end position="166"/>
    </location>
</feature>
<dbReference type="GO" id="GO:0000387">
    <property type="term" value="P:spliceosomal snRNP assembly"/>
    <property type="evidence" value="ECO:0007669"/>
    <property type="project" value="InterPro"/>
</dbReference>
<feature type="compositionally biased region" description="Basic and acidic residues" evidence="2">
    <location>
        <begin position="29"/>
        <end position="44"/>
    </location>
</feature>
<accession>A0AAN6UQ90</accession>
<dbReference type="EMBL" id="MU853403">
    <property type="protein sequence ID" value="KAK4136954.1"/>
    <property type="molecule type" value="Genomic_DNA"/>
</dbReference>
<name>A0AAN6UQ90_9PEZI</name>
<reference evidence="3" key="2">
    <citation type="submission" date="2023-05" db="EMBL/GenBank/DDBJ databases">
        <authorList>
            <consortium name="Lawrence Berkeley National Laboratory"/>
            <person name="Steindorff A."/>
            <person name="Hensen N."/>
            <person name="Bonometti L."/>
            <person name="Westerberg I."/>
            <person name="Brannstrom I.O."/>
            <person name="Guillou S."/>
            <person name="Cros-Aarteil S."/>
            <person name="Calhoun S."/>
            <person name="Haridas S."/>
            <person name="Kuo A."/>
            <person name="Mondo S."/>
            <person name="Pangilinan J."/>
            <person name="Riley R."/>
            <person name="Labutti K."/>
            <person name="Andreopoulos B."/>
            <person name="Lipzen A."/>
            <person name="Chen C."/>
            <person name="Yanf M."/>
            <person name="Daum C."/>
            <person name="Ng V."/>
            <person name="Clum A."/>
            <person name="Ohm R."/>
            <person name="Martin F."/>
            <person name="Silar P."/>
            <person name="Natvig D."/>
            <person name="Lalanne C."/>
            <person name="Gautier V."/>
            <person name="Ament-Velasquez S.L."/>
            <person name="Kruys A."/>
            <person name="Hutchinson M.I."/>
            <person name="Powell A.J."/>
            <person name="Barry K."/>
            <person name="Miller A.N."/>
            <person name="Grigoriev I.V."/>
            <person name="Debuchy R."/>
            <person name="Gladieux P."/>
            <person name="Thoren M.H."/>
            <person name="Johannesson H."/>
        </authorList>
    </citation>
    <scope>NUCLEOTIDE SEQUENCE</scope>
    <source>
        <strain evidence="3">CBS 123565</strain>
    </source>
</reference>
<evidence type="ECO:0000256" key="1">
    <source>
        <dbReference type="ARBA" id="ARBA00025758"/>
    </source>
</evidence>
<dbReference type="AlphaFoldDB" id="A0AAN6UQ90"/>
<dbReference type="GO" id="GO:0005634">
    <property type="term" value="C:nucleus"/>
    <property type="evidence" value="ECO:0007669"/>
    <property type="project" value="TreeGrafter"/>
</dbReference>
<dbReference type="Proteomes" id="UP001304895">
    <property type="component" value="Unassembled WGS sequence"/>
</dbReference>
<dbReference type="Gene3D" id="1.20.58.1070">
    <property type="match status" value="1"/>
</dbReference>
<sequence length="511" mass="56016">MGTKRHYNALAGDENPEPVPFPSNKRRREQQNKKEKDKHLEGKPDPTYGQRAAFPGLDDDEPGQIIDDDLEYEEDFGALAYLKAVRQEASGVPNVLVAPKAGPQLRPHLEGPDNIDRSIYDDGVGDSRGYYHDGAYTAAPSPSPSPTPTPPSEEGEHLTTDPDSRTADQIASHNAALRNAYYASLTNRFLSLRALLHQTPPDELVTALPRENGTFVGSFGAKSWTFGIWTKRIRHTDPLPVQVAALDRQSVLKLLRVILGGKFVRRGYELRERTSRWLWALLARLPDQGEMDHTEVGWVRELGKRAVLMMVSIAQMAALKEEVEGVDSDEEEEDEKEHVGEMVIDDGDEHGGAAPAATATDVEIKPASTGAASAAVEPEPEKSTSAPAASNNNEREDGEMDMDIEDGETSDHEPIESAGNKDIEADIAAAKARLLAQLGEAPNAHQDEQQEEPMTAANSGVDEQEGEEPAVFDEAEAWVNMRATLNMILTVAGEFYGQRDLLEFRDPFPAL</sequence>
<feature type="compositionally biased region" description="Acidic residues" evidence="2">
    <location>
        <begin position="462"/>
        <end position="472"/>
    </location>
</feature>
<protein>
    <submittedName>
        <fullName evidence="3">Uncharacterized protein</fullName>
    </submittedName>
</protein>
<feature type="compositionally biased region" description="Basic and acidic residues" evidence="2">
    <location>
        <begin position="409"/>
        <end position="424"/>
    </location>
</feature>
<reference evidence="3" key="1">
    <citation type="journal article" date="2023" name="Mol. Phylogenet. Evol.">
        <title>Genome-scale phylogeny and comparative genomics of the fungal order Sordariales.</title>
        <authorList>
            <person name="Hensen N."/>
            <person name="Bonometti L."/>
            <person name="Westerberg I."/>
            <person name="Brannstrom I.O."/>
            <person name="Guillou S."/>
            <person name="Cros-Aarteil S."/>
            <person name="Calhoun S."/>
            <person name="Haridas S."/>
            <person name="Kuo A."/>
            <person name="Mondo S."/>
            <person name="Pangilinan J."/>
            <person name="Riley R."/>
            <person name="LaButti K."/>
            <person name="Andreopoulos B."/>
            <person name="Lipzen A."/>
            <person name="Chen C."/>
            <person name="Yan M."/>
            <person name="Daum C."/>
            <person name="Ng V."/>
            <person name="Clum A."/>
            <person name="Steindorff A."/>
            <person name="Ohm R.A."/>
            <person name="Martin F."/>
            <person name="Silar P."/>
            <person name="Natvig D.O."/>
            <person name="Lalanne C."/>
            <person name="Gautier V."/>
            <person name="Ament-Velasquez S.L."/>
            <person name="Kruys A."/>
            <person name="Hutchinson M.I."/>
            <person name="Powell A.J."/>
            <person name="Barry K."/>
            <person name="Miller A.N."/>
            <person name="Grigoriev I.V."/>
            <person name="Debuchy R."/>
            <person name="Gladieux P."/>
            <person name="Hiltunen Thoren M."/>
            <person name="Johannesson H."/>
        </authorList>
    </citation>
    <scope>NUCLEOTIDE SEQUENCE</scope>
    <source>
        <strain evidence="3">CBS 123565</strain>
    </source>
</reference>
<feature type="region of interest" description="Disordered" evidence="2">
    <location>
        <begin position="1"/>
        <end position="67"/>
    </location>
</feature>
<comment type="similarity">
    <text evidence="1">Belongs to the gemin-2 family.</text>
</comment>
<feature type="compositionally biased region" description="Basic and acidic residues" evidence="2">
    <location>
        <begin position="107"/>
        <end position="120"/>
    </location>
</feature>
<proteinExistence type="inferred from homology"/>
<feature type="compositionally biased region" description="Polar residues" evidence="2">
    <location>
        <begin position="383"/>
        <end position="392"/>
    </location>
</feature>
<organism evidence="3 4">
    <name type="scientific">Trichocladium antarcticum</name>
    <dbReference type="NCBI Taxonomy" id="1450529"/>
    <lineage>
        <taxon>Eukaryota</taxon>
        <taxon>Fungi</taxon>
        <taxon>Dikarya</taxon>
        <taxon>Ascomycota</taxon>
        <taxon>Pezizomycotina</taxon>
        <taxon>Sordariomycetes</taxon>
        <taxon>Sordariomycetidae</taxon>
        <taxon>Sordariales</taxon>
        <taxon>Chaetomiaceae</taxon>
        <taxon>Trichocladium</taxon>
    </lineage>
</organism>
<feature type="region of interest" description="Disordered" evidence="2">
    <location>
        <begin position="102"/>
        <end position="166"/>
    </location>
</feature>
<keyword evidence="4" id="KW-1185">Reference proteome</keyword>
<evidence type="ECO:0000313" key="4">
    <source>
        <dbReference type="Proteomes" id="UP001304895"/>
    </source>
</evidence>
<feature type="compositionally biased region" description="Low complexity" evidence="2">
    <location>
        <begin position="426"/>
        <end position="436"/>
    </location>
</feature>
<dbReference type="GO" id="GO:0032797">
    <property type="term" value="C:SMN complex"/>
    <property type="evidence" value="ECO:0007669"/>
    <property type="project" value="TreeGrafter"/>
</dbReference>
<feature type="compositionally biased region" description="Acidic residues" evidence="2">
    <location>
        <begin position="396"/>
        <end position="408"/>
    </location>
</feature>